<feature type="compositionally biased region" description="Low complexity" evidence="1">
    <location>
        <begin position="62"/>
        <end position="74"/>
    </location>
</feature>
<dbReference type="Proteomes" id="UP001217417">
    <property type="component" value="Unassembled WGS sequence"/>
</dbReference>
<gene>
    <name evidence="2" type="ORF">POJ06DRAFT_273734</name>
</gene>
<feature type="region of interest" description="Disordered" evidence="1">
    <location>
        <begin position="184"/>
        <end position="287"/>
    </location>
</feature>
<evidence type="ECO:0000313" key="2">
    <source>
        <dbReference type="EMBL" id="KAJ8103155.1"/>
    </source>
</evidence>
<name>A0AAD7QXG3_9ASCO</name>
<feature type="compositionally biased region" description="Basic and acidic residues" evidence="1">
    <location>
        <begin position="262"/>
        <end position="273"/>
    </location>
</feature>
<feature type="compositionally biased region" description="Polar residues" evidence="1">
    <location>
        <begin position="228"/>
        <end position="260"/>
    </location>
</feature>
<proteinExistence type="predicted"/>
<dbReference type="Gene3D" id="2.130.10.10">
    <property type="entry name" value="YVTN repeat-like/Quinoprotein amine dehydrogenase"/>
    <property type="match status" value="1"/>
</dbReference>
<protein>
    <submittedName>
        <fullName evidence="2">WD40-repeat-containing domain protein</fullName>
    </submittedName>
</protein>
<reference evidence="2" key="1">
    <citation type="submission" date="2023-03" db="EMBL/GenBank/DDBJ databases">
        <title>Near-Complete genome sequence of Lipomyces tetrasporous NRRL Y-64009, an oleaginous yeast capable of growing on lignocellulosic hydrolysates.</title>
        <authorList>
            <consortium name="Lawrence Berkeley National Laboratory"/>
            <person name="Jagtap S.S."/>
            <person name="Liu J.-J."/>
            <person name="Walukiewicz H.E."/>
            <person name="Pangilinan J."/>
            <person name="Lipzen A."/>
            <person name="Ahrendt S."/>
            <person name="Koriabine M."/>
            <person name="Cobaugh K."/>
            <person name="Salamov A."/>
            <person name="Yoshinaga Y."/>
            <person name="Ng V."/>
            <person name="Daum C."/>
            <person name="Grigoriev I.V."/>
            <person name="Slininger P.J."/>
            <person name="Dien B.S."/>
            <person name="Jin Y.-S."/>
            <person name="Rao C.V."/>
        </authorList>
    </citation>
    <scope>NUCLEOTIDE SEQUENCE</scope>
    <source>
        <strain evidence="2">NRRL Y-64009</strain>
    </source>
</reference>
<dbReference type="AlphaFoldDB" id="A0AAD7QXG3"/>
<dbReference type="SUPFAM" id="SSF50978">
    <property type="entry name" value="WD40 repeat-like"/>
    <property type="match status" value="1"/>
</dbReference>
<dbReference type="GeneID" id="80884761"/>
<sequence>MAPVLPPGDMVAPSTQLPPASHLDPALSTPAMLDSASDGIGSDTPAPATSSGHASEKVKMMSQSSSTSATSSQSKLPHRRASSPSSSSSTAAIDSWTQFLDAILEELHCPIAKYGIPSNDFSVLSCGCVASEQWARSRLPNLQLKVCPNCGNSTELKKPVVPLRNIYHIVIDKRKELGLPVPEEVGSDEEAEEEVDIRRPEATVPRIHSSGRRNSPRMPPISRLRIDSGNSEFLDNTGSGDSDSLRRISSTVSGQSSTNELIEGRHSGSDRRPSSTIGGGPPSPKMNLVSLFSSVARQTFNAHSSDGSHHGSRPRTDDHESSRASSSFTPPSSLHSQPSTSLPQHKSSGFQAAIEPWSVNANADFAPIMLSPEDEAREKHFAENYPIYRKDVRYATQSNKGFSVIPRGKVFEATAISPDTRRLALVADKRWEVFTIPTSYKVGSSPTLVCVGKSSGEYGPSLEACTRRDPKDKLRSMSWSQTMATMSNRFLAIAGTHGVLRVHDLDKLGAPTYTEISPYPIRCIALSPDGVLLACAVTSKDPVSNTELPVIILHDLSHLMGLSSTPIKPVQIDMPYRDPINTLSFSNDGKLLSCSTILESRFMVINLYDPSNPRLVIRSSRRLDTSFESEGITCIRFFPGNRLMAIASVANNAYPIIVDTKIPSHSSPLTVAMPISATSTEPTALSNRAYSVSSLNSTGNWGFQGFPQDDDDESDANSAVIPSSANSMFSSRMFVQPTPPVTSGGGPSTSGSGGLLQPKMVTRFHEVGTAIHQVAVSPRANSAAFLSRNGTVFLTHFLRVEAEHRRVVAVVDVTNANKISEAASIAFSPNGQKLIIVDRKGILYIEDFGAGTENGEILKKCRIIK</sequence>
<feature type="region of interest" description="Disordered" evidence="1">
    <location>
        <begin position="301"/>
        <end position="348"/>
    </location>
</feature>
<feature type="compositionally biased region" description="Low complexity" evidence="1">
    <location>
        <begin position="323"/>
        <end position="336"/>
    </location>
</feature>
<feature type="compositionally biased region" description="Acidic residues" evidence="1">
    <location>
        <begin position="185"/>
        <end position="195"/>
    </location>
</feature>
<feature type="compositionally biased region" description="Basic and acidic residues" evidence="1">
    <location>
        <begin position="306"/>
        <end position="322"/>
    </location>
</feature>
<keyword evidence="3" id="KW-1185">Reference proteome</keyword>
<feature type="compositionally biased region" description="Polar residues" evidence="1">
    <location>
        <begin position="337"/>
        <end position="348"/>
    </location>
</feature>
<organism evidence="2 3">
    <name type="scientific">Lipomyces tetrasporus</name>
    <dbReference type="NCBI Taxonomy" id="54092"/>
    <lineage>
        <taxon>Eukaryota</taxon>
        <taxon>Fungi</taxon>
        <taxon>Dikarya</taxon>
        <taxon>Ascomycota</taxon>
        <taxon>Saccharomycotina</taxon>
        <taxon>Lipomycetes</taxon>
        <taxon>Lipomycetales</taxon>
        <taxon>Lipomycetaceae</taxon>
        <taxon>Lipomyces</taxon>
    </lineage>
</organism>
<dbReference type="InterPro" id="IPR015943">
    <property type="entry name" value="WD40/YVTN_repeat-like_dom_sf"/>
</dbReference>
<comment type="caution">
    <text evidence="2">The sequence shown here is derived from an EMBL/GenBank/DDBJ whole genome shotgun (WGS) entry which is preliminary data.</text>
</comment>
<evidence type="ECO:0000256" key="1">
    <source>
        <dbReference type="SAM" id="MobiDB-lite"/>
    </source>
</evidence>
<dbReference type="InterPro" id="IPR036322">
    <property type="entry name" value="WD40_repeat_dom_sf"/>
</dbReference>
<dbReference type="EMBL" id="JARPMG010000002">
    <property type="protein sequence ID" value="KAJ8103155.1"/>
    <property type="molecule type" value="Genomic_DNA"/>
</dbReference>
<accession>A0AAD7QXG3</accession>
<feature type="region of interest" description="Disordered" evidence="1">
    <location>
        <begin position="1"/>
        <end position="90"/>
    </location>
</feature>
<dbReference type="RefSeq" id="XP_056046605.1">
    <property type="nucleotide sequence ID" value="XM_056189595.1"/>
</dbReference>
<evidence type="ECO:0000313" key="3">
    <source>
        <dbReference type="Proteomes" id="UP001217417"/>
    </source>
</evidence>